<keyword evidence="1" id="KW-0472">Membrane</keyword>
<name>A0A6A6YL90_9PEZI</name>
<keyword evidence="1" id="KW-1133">Transmembrane helix</keyword>
<protein>
    <submittedName>
        <fullName evidence="2 4">Uncharacterized protein</fullName>
    </submittedName>
</protein>
<feature type="transmembrane region" description="Helical" evidence="1">
    <location>
        <begin position="84"/>
        <end position="103"/>
    </location>
</feature>
<evidence type="ECO:0000313" key="3">
    <source>
        <dbReference type="Proteomes" id="UP000504636"/>
    </source>
</evidence>
<dbReference type="Proteomes" id="UP000504636">
    <property type="component" value="Unplaced"/>
</dbReference>
<reference evidence="4" key="2">
    <citation type="submission" date="2020-04" db="EMBL/GenBank/DDBJ databases">
        <authorList>
            <consortium name="NCBI Genome Project"/>
        </authorList>
    </citation>
    <scope>NUCLEOTIDE SEQUENCE</scope>
    <source>
        <strain evidence="4">CBS 304.34</strain>
    </source>
</reference>
<evidence type="ECO:0000256" key="1">
    <source>
        <dbReference type="SAM" id="Phobius"/>
    </source>
</evidence>
<keyword evidence="3" id="KW-1185">Reference proteome</keyword>
<dbReference type="RefSeq" id="XP_033576610.1">
    <property type="nucleotide sequence ID" value="XM_033714302.1"/>
</dbReference>
<dbReference type="EMBL" id="MU003701">
    <property type="protein sequence ID" value="KAF2809646.1"/>
    <property type="molecule type" value="Genomic_DNA"/>
</dbReference>
<evidence type="ECO:0000313" key="2">
    <source>
        <dbReference type="EMBL" id="KAF2809646.1"/>
    </source>
</evidence>
<reference evidence="4" key="3">
    <citation type="submission" date="2025-04" db="UniProtKB">
        <authorList>
            <consortium name="RefSeq"/>
        </authorList>
    </citation>
    <scope>IDENTIFICATION</scope>
    <source>
        <strain evidence="4">CBS 304.34</strain>
    </source>
</reference>
<dbReference type="GeneID" id="54455195"/>
<gene>
    <name evidence="2 4" type="ORF">BDZ99DRAFT_33475</name>
</gene>
<accession>A0A6A6YL90</accession>
<reference evidence="2 4" key="1">
    <citation type="journal article" date="2020" name="Stud. Mycol.">
        <title>101 Dothideomycetes genomes: a test case for predicting lifestyles and emergence of pathogens.</title>
        <authorList>
            <person name="Haridas S."/>
            <person name="Albert R."/>
            <person name="Binder M."/>
            <person name="Bloem J."/>
            <person name="Labutti K."/>
            <person name="Salamov A."/>
            <person name="Andreopoulos B."/>
            <person name="Baker S."/>
            <person name="Barry K."/>
            <person name="Bills G."/>
            <person name="Bluhm B."/>
            <person name="Cannon C."/>
            <person name="Castanera R."/>
            <person name="Culley D."/>
            <person name="Daum C."/>
            <person name="Ezra D."/>
            <person name="Gonzalez J."/>
            <person name="Henrissat B."/>
            <person name="Kuo A."/>
            <person name="Liang C."/>
            <person name="Lipzen A."/>
            <person name="Lutzoni F."/>
            <person name="Magnuson J."/>
            <person name="Mondo S."/>
            <person name="Nolan M."/>
            <person name="Ohm R."/>
            <person name="Pangilinan J."/>
            <person name="Park H.-J."/>
            <person name="Ramirez L."/>
            <person name="Alfaro M."/>
            <person name="Sun H."/>
            <person name="Tritt A."/>
            <person name="Yoshinaga Y."/>
            <person name="Zwiers L.-H."/>
            <person name="Turgeon B."/>
            <person name="Goodwin S."/>
            <person name="Spatafora J."/>
            <person name="Crous P."/>
            <person name="Grigoriev I."/>
        </authorList>
    </citation>
    <scope>NUCLEOTIDE SEQUENCE</scope>
    <source>
        <strain evidence="2 4">CBS 304.34</strain>
    </source>
</reference>
<dbReference type="AlphaFoldDB" id="A0A6A6YL90"/>
<organism evidence="2">
    <name type="scientific">Mytilinidion resinicola</name>
    <dbReference type="NCBI Taxonomy" id="574789"/>
    <lineage>
        <taxon>Eukaryota</taxon>
        <taxon>Fungi</taxon>
        <taxon>Dikarya</taxon>
        <taxon>Ascomycota</taxon>
        <taxon>Pezizomycotina</taxon>
        <taxon>Dothideomycetes</taxon>
        <taxon>Pleosporomycetidae</taxon>
        <taxon>Mytilinidiales</taxon>
        <taxon>Mytilinidiaceae</taxon>
        <taxon>Mytilinidion</taxon>
    </lineage>
</organism>
<keyword evidence="1" id="KW-0812">Transmembrane</keyword>
<proteinExistence type="predicted"/>
<sequence length="169" mass="19295">MGRNATKYWKKLQIQPHDFFLARRGIDAAWTHRRSLFTTKATAPTPRRPTRSVDVRPALSRGVEGWETMASCSGFLARSRTLKCWIAALWFVVGVVLLTRSYYKIGTAVYHLDRPSSSERAYPSQYLASTHFPSVMVSHYQPIHSTKCSQYCPKLFLKDISGMIEYTNG</sequence>
<evidence type="ECO:0000313" key="4">
    <source>
        <dbReference type="RefSeq" id="XP_033576610.1"/>
    </source>
</evidence>